<name>A0A1G8G4E9_9PSED</name>
<evidence type="ECO:0000313" key="2">
    <source>
        <dbReference type="Proteomes" id="UP000199636"/>
    </source>
</evidence>
<organism evidence="1 2">
    <name type="scientific">Pseudomonas panipatensis</name>
    <dbReference type="NCBI Taxonomy" id="428992"/>
    <lineage>
        <taxon>Bacteria</taxon>
        <taxon>Pseudomonadati</taxon>
        <taxon>Pseudomonadota</taxon>
        <taxon>Gammaproteobacteria</taxon>
        <taxon>Pseudomonadales</taxon>
        <taxon>Pseudomonadaceae</taxon>
        <taxon>Pseudomonas</taxon>
    </lineage>
</organism>
<proteinExistence type="predicted"/>
<dbReference type="AlphaFoldDB" id="A0A1G8G4E9"/>
<gene>
    <name evidence="1" type="ORF">SAMN05216272_1044</name>
</gene>
<dbReference type="Proteomes" id="UP000199636">
    <property type="component" value="Unassembled WGS sequence"/>
</dbReference>
<protein>
    <submittedName>
        <fullName evidence="1">Uncharacterized protein</fullName>
    </submittedName>
</protein>
<sequence length="40" mass="4674">MVSCPHKDHVAHDMDCLSDPSQFLDEIRQTLEQLQPNEEH</sequence>
<dbReference type="EMBL" id="FNDS01000004">
    <property type="protein sequence ID" value="SDH89313.1"/>
    <property type="molecule type" value="Genomic_DNA"/>
</dbReference>
<reference evidence="2" key="1">
    <citation type="submission" date="2016-10" db="EMBL/GenBank/DDBJ databases">
        <authorList>
            <person name="Varghese N."/>
            <person name="Submissions S."/>
        </authorList>
    </citation>
    <scope>NUCLEOTIDE SEQUENCE [LARGE SCALE GENOMIC DNA]</scope>
    <source>
        <strain evidence="2">CCM 7469</strain>
    </source>
</reference>
<accession>A0A1G8G4E9</accession>
<evidence type="ECO:0000313" key="1">
    <source>
        <dbReference type="EMBL" id="SDH89313.1"/>
    </source>
</evidence>
<keyword evidence="2" id="KW-1185">Reference proteome</keyword>